<dbReference type="STRING" id="133381.A0A2T9ZEX5"/>
<reference evidence="5 6" key="1">
    <citation type="journal article" date="2018" name="MBio">
        <title>Comparative Genomics Reveals the Core Gene Toolbox for the Fungus-Insect Symbiosis.</title>
        <authorList>
            <person name="Wang Y."/>
            <person name="Stata M."/>
            <person name="Wang W."/>
            <person name="Stajich J.E."/>
            <person name="White M.M."/>
            <person name="Moncalvo J.M."/>
        </authorList>
    </citation>
    <scope>NUCLEOTIDE SEQUENCE [LARGE SCALE GENOMIC DNA]</scope>
    <source>
        <strain evidence="5 6">SC-DP-2</strain>
    </source>
</reference>
<evidence type="ECO:0000259" key="4">
    <source>
        <dbReference type="PROSITE" id="PS51194"/>
    </source>
</evidence>
<dbReference type="CDD" id="cd22289">
    <property type="entry name" value="RecQL4_SLD2_NTD"/>
    <property type="match status" value="1"/>
</dbReference>
<name>A0A2T9ZEX5_9FUNG</name>
<feature type="region of interest" description="Disordered" evidence="3">
    <location>
        <begin position="142"/>
        <end position="198"/>
    </location>
</feature>
<dbReference type="Gene3D" id="1.10.10.1460">
    <property type="match status" value="1"/>
</dbReference>
<protein>
    <recommendedName>
        <fullName evidence="4">Helicase C-terminal domain-containing protein</fullName>
    </recommendedName>
</protein>
<dbReference type="Gene3D" id="3.40.50.300">
    <property type="entry name" value="P-loop containing nucleotide triphosphate hydrolases"/>
    <property type="match status" value="2"/>
</dbReference>
<dbReference type="OrthoDB" id="5598754at2759"/>
<evidence type="ECO:0000313" key="5">
    <source>
        <dbReference type="EMBL" id="PVV03087.1"/>
    </source>
</evidence>
<keyword evidence="2" id="KW-0539">Nucleus</keyword>
<dbReference type="InterPro" id="IPR001650">
    <property type="entry name" value="Helicase_C-like"/>
</dbReference>
<dbReference type="GO" id="GO:0006260">
    <property type="term" value="P:DNA replication"/>
    <property type="evidence" value="ECO:0007669"/>
    <property type="project" value="InterPro"/>
</dbReference>
<gene>
    <name evidence="5" type="ORF">BB560_002439</name>
</gene>
<keyword evidence="6" id="KW-1185">Reference proteome</keyword>
<accession>A0A2T9ZEX5</accession>
<sequence length="1084" mass="123913">MNSSKDTLDALSVLKSELKQWEKDFSSKNNRLPGKNDLCNFPEIGEKYRHYYKLKQSLVVKTPERETKATLAFTKDSLVISNTSTGKDPKLKSLNSIGEEKNVSEEIPINTTVSTRTQILLSDFKQKIDSFEFKFDLNNNSVQPQSSEVPNEKVFSESENTPVLKPDGIKSKLPKIKPNNSIKNKDSAKQKQMPANLSNQNYRKLKLSKKKSNYGTFDRKRDFYKKLVKNIESRSFKSISNSESLNLKNQSVSLQIEGKSVEFETSFEDNLQSLNSKKPKKYVPSHEEILSSINSKLNTSDESLTVNSKYLEMFHIDLESIKPKFNTDDYGNAIINFSSLLKTLEIQTLDETQKFCITRILNCQSSLLVLDDGPEKELILELTTIIFDALSSLGNRKHVSIVVSPTKAISDSRYFSSQRIIDISANLSFRNGIPNQDLVSLIENESTRIIFISVEQLLLLETFDFNVPFVLLEDADSVSNNSYQYRSNYVTAGLKIKQLLAPGCVLASTRICTGELANEMCLLAGIDPLRALICKNTIHSSDIQYSVFSTRANTRDLEFIELLSHLTSARKKTLIYCNSKFEINKIVEILSLNGVKSVLVFHSGLSYDRKQYTQRVLHTNSGFEIVVSTISSEPLLYNLSVDSVIYYSIPSSIEQLLVLSNRCNDRLNMKRYKKQAFVFYINENDQMSYKKSMILANYPEKSTLKNIVFELAQKQYDLTDFEIVETLNTLSATSKHFDYIGKLPKYASIKFTKPKQRSSFKDLFCKNFLSEAGLVDISEVSNAFKLSPIQIIKKLQNFERLSNDCIISFIEQVAFCYLNFDHEDLMSQSKETGIYIKPDDQKSQNGENLNITAEEHFDDSIDLILEKICSSVSGFYIERCKNTIEHLDKLNILLRAVCKPIDFHNLEYDIFSFSSSKFHELVKLYLASEAKFIQETENTFGTLENPCKIGPLPEGSGVDEVVDPINNKILPNQTNILQKPNDLVNFSQNSKQKVVNTMENDEAMQLDEVNECYKYEMQVSAFINQHAQKFTSGRQVAKILYGIESPKFSKVEWEWTNMYGKFRHIDFYELVKMSQEILSKIYKF</sequence>
<proteinExistence type="predicted"/>
<feature type="domain" description="Helicase C-terminal" evidence="4">
    <location>
        <begin position="561"/>
        <end position="715"/>
    </location>
</feature>
<evidence type="ECO:0000256" key="2">
    <source>
        <dbReference type="ARBA" id="ARBA00023242"/>
    </source>
</evidence>
<dbReference type="Pfam" id="PF11719">
    <property type="entry name" value="Drc1-Sld2"/>
    <property type="match status" value="1"/>
</dbReference>
<dbReference type="SUPFAM" id="SSF52540">
    <property type="entry name" value="P-loop containing nucleoside triphosphate hydrolases"/>
    <property type="match status" value="1"/>
</dbReference>
<evidence type="ECO:0000256" key="3">
    <source>
        <dbReference type="SAM" id="MobiDB-lite"/>
    </source>
</evidence>
<dbReference type="InterPro" id="IPR021110">
    <property type="entry name" value="DNA_rep_checkpnt_protein"/>
</dbReference>
<organism evidence="5 6">
    <name type="scientific">Smittium megazygosporum</name>
    <dbReference type="NCBI Taxonomy" id="133381"/>
    <lineage>
        <taxon>Eukaryota</taxon>
        <taxon>Fungi</taxon>
        <taxon>Fungi incertae sedis</taxon>
        <taxon>Zoopagomycota</taxon>
        <taxon>Kickxellomycotina</taxon>
        <taxon>Harpellomycetes</taxon>
        <taxon>Harpellales</taxon>
        <taxon>Legeriomycetaceae</taxon>
        <taxon>Smittium</taxon>
    </lineage>
</organism>
<comment type="subcellular location">
    <subcellularLocation>
        <location evidence="1">Nucleus</location>
    </subcellularLocation>
</comment>
<evidence type="ECO:0000313" key="6">
    <source>
        <dbReference type="Proteomes" id="UP000245609"/>
    </source>
</evidence>
<dbReference type="AlphaFoldDB" id="A0A2T9ZEX5"/>
<dbReference type="GO" id="GO:0005634">
    <property type="term" value="C:nucleus"/>
    <property type="evidence" value="ECO:0007669"/>
    <property type="project" value="UniProtKB-SubCell"/>
</dbReference>
<dbReference type="PROSITE" id="PS51194">
    <property type="entry name" value="HELICASE_CTER"/>
    <property type="match status" value="1"/>
</dbReference>
<dbReference type="Proteomes" id="UP000245609">
    <property type="component" value="Unassembled WGS sequence"/>
</dbReference>
<dbReference type="InterPro" id="IPR027417">
    <property type="entry name" value="P-loop_NTPase"/>
</dbReference>
<comment type="caution">
    <text evidence="5">The sequence shown here is derived from an EMBL/GenBank/DDBJ whole genome shotgun (WGS) entry which is preliminary data.</text>
</comment>
<evidence type="ECO:0000256" key="1">
    <source>
        <dbReference type="ARBA" id="ARBA00004123"/>
    </source>
</evidence>
<dbReference type="EMBL" id="MBFS01000280">
    <property type="protein sequence ID" value="PVV03087.1"/>
    <property type="molecule type" value="Genomic_DNA"/>
</dbReference>